<gene>
    <name evidence="1" type="ORF">PsorP6_009499</name>
</gene>
<dbReference type="EMBL" id="CM047584">
    <property type="protein sequence ID" value="KAI9911963.1"/>
    <property type="molecule type" value="Genomic_DNA"/>
</dbReference>
<evidence type="ECO:0000313" key="2">
    <source>
        <dbReference type="Proteomes" id="UP001163321"/>
    </source>
</evidence>
<proteinExistence type="predicted"/>
<accession>A0ACC0VZJ6</accession>
<dbReference type="Proteomes" id="UP001163321">
    <property type="component" value="Chromosome 5"/>
</dbReference>
<reference evidence="1 2" key="1">
    <citation type="journal article" date="2022" name="bioRxiv">
        <title>The genome of the oomycete Peronosclerospora sorghi, a cosmopolitan pathogen of maize and sorghum, is inflated with dispersed pseudogenes.</title>
        <authorList>
            <person name="Fletcher K."/>
            <person name="Martin F."/>
            <person name="Isakeit T."/>
            <person name="Cavanaugh K."/>
            <person name="Magill C."/>
            <person name="Michelmore R."/>
        </authorList>
    </citation>
    <scope>NUCLEOTIDE SEQUENCE [LARGE SCALE GENOMIC DNA]</scope>
    <source>
        <strain evidence="1">P6</strain>
    </source>
</reference>
<name>A0ACC0VZJ6_9STRA</name>
<sequence>MVAEFISEECTVPVRSVLEKAFEGVETANFEFPLITKAGRRVEILLNATPRYNEHGEVKGMASKIETLMQQQVQDALLAHSAQRATNHKLDPDWRFAGSLGKLKAFKSRGLESFNSSSSWPTIPDPAACCTPHERSLSLTSTTTTIGGWSTRSCSTDPAGLSSSYLRTIEAPGLDPLEASPGLQSYRIFGRI</sequence>
<comment type="caution">
    <text evidence="1">The sequence shown here is derived from an EMBL/GenBank/DDBJ whole genome shotgun (WGS) entry which is preliminary data.</text>
</comment>
<protein>
    <submittedName>
        <fullName evidence="1">Uncharacterized protein</fullName>
    </submittedName>
</protein>
<keyword evidence="2" id="KW-1185">Reference proteome</keyword>
<evidence type="ECO:0000313" key="1">
    <source>
        <dbReference type="EMBL" id="KAI9911963.1"/>
    </source>
</evidence>
<organism evidence="1 2">
    <name type="scientific">Peronosclerospora sorghi</name>
    <dbReference type="NCBI Taxonomy" id="230839"/>
    <lineage>
        <taxon>Eukaryota</taxon>
        <taxon>Sar</taxon>
        <taxon>Stramenopiles</taxon>
        <taxon>Oomycota</taxon>
        <taxon>Peronosporomycetes</taxon>
        <taxon>Peronosporales</taxon>
        <taxon>Peronosporaceae</taxon>
        <taxon>Peronosclerospora</taxon>
    </lineage>
</organism>